<evidence type="ECO:0000313" key="4">
    <source>
        <dbReference type="EMBL" id="CAF4332013.1"/>
    </source>
</evidence>
<dbReference type="EMBL" id="CAJNRF010016413">
    <property type="protein sequence ID" value="CAF2199704.1"/>
    <property type="molecule type" value="Genomic_DNA"/>
</dbReference>
<dbReference type="EMBL" id="CAJOBG010006670">
    <property type="protein sequence ID" value="CAF4194052.1"/>
    <property type="molecule type" value="Genomic_DNA"/>
</dbReference>
<evidence type="ECO:0000313" key="2">
    <source>
        <dbReference type="EMBL" id="CAF2199704.1"/>
    </source>
</evidence>
<reference evidence="1" key="1">
    <citation type="submission" date="2021-02" db="EMBL/GenBank/DDBJ databases">
        <authorList>
            <person name="Nowell W R."/>
        </authorList>
    </citation>
    <scope>NUCLEOTIDE SEQUENCE</scope>
</reference>
<dbReference type="EMBL" id="CAJOBI010118405">
    <property type="protein sequence ID" value="CAF4666199.1"/>
    <property type="molecule type" value="Genomic_DNA"/>
</dbReference>
<dbReference type="EMBL" id="CAJOBH010041669">
    <property type="protein sequence ID" value="CAF4332013.1"/>
    <property type="molecule type" value="Genomic_DNA"/>
</dbReference>
<protein>
    <submittedName>
        <fullName evidence="1">Uncharacterized protein</fullName>
    </submittedName>
</protein>
<dbReference type="Proteomes" id="UP000663866">
    <property type="component" value="Unassembled WGS sequence"/>
</dbReference>
<accession>A0A814IZK7</accession>
<dbReference type="Proteomes" id="UP000681967">
    <property type="component" value="Unassembled WGS sequence"/>
</dbReference>
<organism evidence="1 6">
    <name type="scientific">Rotaria magnacalcarata</name>
    <dbReference type="NCBI Taxonomy" id="392030"/>
    <lineage>
        <taxon>Eukaryota</taxon>
        <taxon>Metazoa</taxon>
        <taxon>Spiralia</taxon>
        <taxon>Gnathifera</taxon>
        <taxon>Rotifera</taxon>
        <taxon>Eurotatoria</taxon>
        <taxon>Bdelloidea</taxon>
        <taxon>Philodinida</taxon>
        <taxon>Philodinidae</taxon>
        <taxon>Rotaria</taxon>
    </lineage>
</organism>
<name>A0A814IZK7_9BILA</name>
<keyword evidence="7" id="KW-1185">Reference proteome</keyword>
<evidence type="ECO:0000313" key="1">
    <source>
        <dbReference type="EMBL" id="CAF1032605.1"/>
    </source>
</evidence>
<evidence type="ECO:0000313" key="6">
    <source>
        <dbReference type="Proteomes" id="UP000663855"/>
    </source>
</evidence>
<gene>
    <name evidence="4" type="ORF">BYL167_LOCUS28732</name>
    <name evidence="1" type="ORF">CJN711_LOCUS3874</name>
    <name evidence="3" type="ORF">OVN521_LOCUS26007</name>
    <name evidence="5" type="ORF">SMN809_LOCUS41704</name>
    <name evidence="2" type="ORF">WKI299_LOCUS34428</name>
</gene>
<dbReference type="Proteomes" id="UP000676336">
    <property type="component" value="Unassembled WGS sequence"/>
</dbReference>
<evidence type="ECO:0000313" key="5">
    <source>
        <dbReference type="EMBL" id="CAF4666199.1"/>
    </source>
</evidence>
<evidence type="ECO:0000313" key="7">
    <source>
        <dbReference type="Proteomes" id="UP000663866"/>
    </source>
</evidence>
<evidence type="ECO:0000313" key="3">
    <source>
        <dbReference type="EMBL" id="CAF4194052.1"/>
    </source>
</evidence>
<dbReference type="Proteomes" id="UP000663856">
    <property type="component" value="Unassembled WGS sequence"/>
</dbReference>
<dbReference type="EMBL" id="CAJNOV010000633">
    <property type="protein sequence ID" value="CAF1032605.1"/>
    <property type="molecule type" value="Genomic_DNA"/>
</dbReference>
<sequence>MTAKFVDIEELNDAQRFSDIPEEPCQMLMPIEGYEEKPLVTLEEAVEPIVAYVPDVQRKIYIAKMKCAELSPGNLSIDEAASINLYSMECKLQDECLYYVLNQTLRNESQQILKPWFLFLKLILSSLAKLPSISWTVYCGV</sequence>
<dbReference type="Proteomes" id="UP000663855">
    <property type="component" value="Unassembled WGS sequence"/>
</dbReference>
<proteinExistence type="predicted"/>
<comment type="caution">
    <text evidence="1">The sequence shown here is derived from an EMBL/GenBank/DDBJ whole genome shotgun (WGS) entry which is preliminary data.</text>
</comment>
<dbReference type="AlphaFoldDB" id="A0A814IZK7"/>